<keyword evidence="3" id="KW-1185">Reference proteome</keyword>
<organism evidence="2 3">
    <name type="scientific">Lentinus brumalis</name>
    <dbReference type="NCBI Taxonomy" id="2498619"/>
    <lineage>
        <taxon>Eukaryota</taxon>
        <taxon>Fungi</taxon>
        <taxon>Dikarya</taxon>
        <taxon>Basidiomycota</taxon>
        <taxon>Agaricomycotina</taxon>
        <taxon>Agaricomycetes</taxon>
        <taxon>Polyporales</taxon>
        <taxon>Polyporaceae</taxon>
        <taxon>Lentinus</taxon>
    </lineage>
</organism>
<dbReference type="Proteomes" id="UP000256964">
    <property type="component" value="Unassembled WGS sequence"/>
</dbReference>
<accession>A0A371DLW6</accession>
<evidence type="ECO:0000313" key="2">
    <source>
        <dbReference type="EMBL" id="RDX53531.1"/>
    </source>
</evidence>
<reference evidence="2 3" key="1">
    <citation type="journal article" date="2018" name="Biotechnol. Biofuels">
        <title>Integrative visual omics of the white-rot fungus Polyporus brumalis exposes the biotechnological potential of its oxidative enzymes for delignifying raw plant biomass.</title>
        <authorList>
            <person name="Miyauchi S."/>
            <person name="Rancon A."/>
            <person name="Drula E."/>
            <person name="Hage H."/>
            <person name="Chaduli D."/>
            <person name="Favel A."/>
            <person name="Grisel S."/>
            <person name="Henrissat B."/>
            <person name="Herpoel-Gimbert I."/>
            <person name="Ruiz-Duenas F.J."/>
            <person name="Chevret D."/>
            <person name="Hainaut M."/>
            <person name="Lin J."/>
            <person name="Wang M."/>
            <person name="Pangilinan J."/>
            <person name="Lipzen A."/>
            <person name="Lesage-Meessen L."/>
            <person name="Navarro D."/>
            <person name="Riley R."/>
            <person name="Grigoriev I.V."/>
            <person name="Zhou S."/>
            <person name="Raouche S."/>
            <person name="Rosso M.N."/>
        </authorList>
    </citation>
    <scope>NUCLEOTIDE SEQUENCE [LARGE SCALE GENOMIC DNA]</scope>
    <source>
        <strain evidence="2 3">BRFM 1820</strain>
    </source>
</reference>
<evidence type="ECO:0000313" key="3">
    <source>
        <dbReference type="Proteomes" id="UP000256964"/>
    </source>
</evidence>
<feature type="region of interest" description="Disordered" evidence="1">
    <location>
        <begin position="547"/>
        <end position="576"/>
    </location>
</feature>
<sequence>MRKLRVIQYLRSPALERLLLIMYLQQTYSDGPRSCMYSIRPVIRVKEATSGLRSPCIDPAATSAIPPSDPRLALLPPEDPSLHTIHGRGQRLGNSDAIRGSERGTPVVCRHSGTGLASGEAAEDRGHQRPAGHPQDTLCSVRTRPHEGRHRRGRQRDRAVSTLHVCDQGVLTRFGYGWSCSEAKWVRKWIKRQRGNARRKSGDLNVRFASAKSTVPGSPSPEEGAVATMPPPAPQAQVAASVPPPHRHSPAYSTAGASPAAHSGTLEKLNATAVSGSLMQYPAAYYTASPVPAARPAAFRPPCAAAFQQLSGYHPPAGDTGFHSDDDFSSGAAYTYAAGPSSAAVYLPSASPMDSLAGQPGLPASSFSVPLHSDDPLAYETYPGAPSASLPQDHIALNALSPVFPLDYADPVYATTTEELQSSVEPANALLSSGFPATIAPAELSIPTFVPPTGLTASAAYLYEIFHDSTATSEAAPPSAPTANSVLFLPELTRPSDAAPPDLRAPLSAFASPTLTSQGYPGAPYPLSYQMRLSDLVALTKAIRRASAPPAAEHTRTHVRETDATMGTGHDGRAERAGKPVSVTLPTNLNAATNSRCHRLGRHPAAVRQHRGLSSLSR</sequence>
<dbReference type="EMBL" id="KZ857387">
    <property type="protein sequence ID" value="RDX53531.1"/>
    <property type="molecule type" value="Genomic_DNA"/>
</dbReference>
<dbReference type="AlphaFoldDB" id="A0A371DLW6"/>
<dbReference type="OrthoDB" id="2757543at2759"/>
<feature type="compositionally biased region" description="Basic and acidic residues" evidence="1">
    <location>
        <begin position="553"/>
        <end position="563"/>
    </location>
</feature>
<feature type="region of interest" description="Disordered" evidence="1">
    <location>
        <begin position="84"/>
        <end position="156"/>
    </location>
</feature>
<proteinExistence type="predicted"/>
<feature type="region of interest" description="Disordered" evidence="1">
    <location>
        <begin position="208"/>
        <end position="261"/>
    </location>
</feature>
<name>A0A371DLW6_9APHY</name>
<evidence type="ECO:0000256" key="1">
    <source>
        <dbReference type="SAM" id="MobiDB-lite"/>
    </source>
</evidence>
<protein>
    <submittedName>
        <fullName evidence="2">Uncharacterized protein</fullName>
    </submittedName>
</protein>
<gene>
    <name evidence="2" type="ORF">OH76DRAFT_1228072</name>
</gene>